<keyword evidence="2" id="KW-0175">Coiled coil</keyword>
<sequence>MTGSGGHTSPPAAAPNIPQFALRDLHERLDGVIGRDFTGIVYSLRGYQGLAVKEISLDGLDRDGADTIKAKLTVILTLFHPGILRYHQVVEDEGLIYIVTDRHDKTLERLLIEHRRRKSPVSVAVTLSIARQLAAALAYLHSVSGVDAKGNPFRGLVHRDLKLANILISGDGEHFVIADFGLCKDALRSRSTIAGTAAYRAPEVLLRSEASPASDVWGLGVILYELVTLRRPNFLEGREPAEVFVDGWRPDLSGVADGFIKGILERILVLEPEKRLTAIELCGMLTTLDVSADELGHRYVVLEGRCSSLETALNSANARITALEAALDARSAEVASLKEDLEAKADRIDALEHQGKEHLAMIKALESRLAQSSSGMNAADPRSGLLLLPRLIHAAHTNSTEAVRVLLEEGTRTGQRDEQGMTALMHAARQGHLGPVKLLAEKEKGLQDRNGWTALMHATHGNHFKVVEILAPHEYGKRNNSGHTALMIAAEKGCAETASLLAPHEKGLADSRGSTALMIAVANSHAETARAIAAHEHGSRDPRGRTALMIAAQQGSLEVVGALVEHERGLKDDSGCTALAHAARAGHRGVAELLMAHEKDAAGWTVLMCAAALGDTDLASRHLSERGQRDRRGLTALVLAAQNGRGEAVELLAKHEGGVSGWTGLIHSAYLGDAGAVRSSLHEKGRQDVAGMTALMWAAHQGHKRAVKILLEHEKGMRDKDGNTAFMYALRNKHTDIAALLHEHEAPSWTPLMCASFTGDIEAVRMHLSDKDKKNSEGDTALIIAARAGHEAIVELLDPTDKDGVTALMRAADRNDLATVRELAPLQAGRRMSGDVTINGWTIYSGTALMRAAARDYIEVVRLLVKKEGGMQDMYGQSALMSTARNGYSDCVRLLVEKEGGMKKSDMWRNYEQTALVLAAQNGHSKCVRLLLEKEGGMKTSNGWSALIWATRNGHTDCARLLCKHKGERDVSDWTDLMYAACIGNANAVRNNLQKARIKSSDGRTALMLAAQNGHTDCARLLLEKEGGVKGSDGRTALMSAAEHDYLECVKLLLEKEGGIQSNDGLTALMYAALNGHPDCIELLLEKEGGMKDSGDQTALMKAVRNNQVECVKLLAERERGINRDKLLNIAIEMGNGEIMAILSK</sequence>
<feature type="repeat" description="ANK" evidence="1">
    <location>
        <begin position="1002"/>
        <end position="1034"/>
    </location>
</feature>
<dbReference type="InterPro" id="IPR002110">
    <property type="entry name" value="Ankyrin_rpt"/>
</dbReference>
<dbReference type="Proteomes" id="UP000008974">
    <property type="component" value="Unassembled WGS sequence"/>
</dbReference>
<dbReference type="InterPro" id="IPR011009">
    <property type="entry name" value="Kinase-like_dom_sf"/>
</dbReference>
<dbReference type="OMA" id="LHQHGAN"/>
<dbReference type="PANTHER" id="PTHR24120">
    <property type="entry name" value="GH07239P"/>
    <property type="match status" value="1"/>
</dbReference>
<feature type="repeat" description="ANK" evidence="1">
    <location>
        <begin position="690"/>
        <end position="722"/>
    </location>
</feature>
<dbReference type="Pfam" id="PF00069">
    <property type="entry name" value="Pkinase"/>
    <property type="match status" value="1"/>
</dbReference>
<dbReference type="Pfam" id="PF12796">
    <property type="entry name" value="Ank_2"/>
    <property type="match status" value="7"/>
</dbReference>
<comment type="caution">
    <text evidence="4">The sequence shown here is derived from an EMBL/GenBank/DDBJ whole genome shotgun (WGS) entry which is preliminary data.</text>
</comment>
<dbReference type="InterPro" id="IPR036770">
    <property type="entry name" value="Ankyrin_rpt-contain_sf"/>
</dbReference>
<dbReference type="EMBL" id="ACVC01000481">
    <property type="protein sequence ID" value="EFO60930.1"/>
    <property type="molecule type" value="Genomic_DNA"/>
</dbReference>
<dbReference type="PROSITE" id="PS50011">
    <property type="entry name" value="PROTEIN_KINASE_DOM"/>
    <property type="match status" value="1"/>
</dbReference>
<dbReference type="SUPFAM" id="SSF56112">
    <property type="entry name" value="Protein kinase-like (PK-like)"/>
    <property type="match status" value="1"/>
</dbReference>
<feature type="domain" description="Protein kinase" evidence="3">
    <location>
        <begin position="27"/>
        <end position="300"/>
    </location>
</feature>
<dbReference type="Pfam" id="PF00023">
    <property type="entry name" value="Ank"/>
    <property type="match status" value="3"/>
</dbReference>
<keyword evidence="4" id="KW-0418">Kinase</keyword>
<reference evidence="4 5" key="1">
    <citation type="journal article" date="2010" name="BMC Genomics">
        <title>Genome analysis and comparative genomics of a Giardia intestinalis assemblage E isolate.</title>
        <authorList>
            <person name="Jerlstrom-Hultqvist J."/>
            <person name="Franzen O."/>
            <person name="Ankarklev J."/>
            <person name="Xu F."/>
            <person name="Nohynkova E."/>
            <person name="Andersson J.O."/>
            <person name="Svard S.G."/>
            <person name="Andersson B."/>
        </authorList>
    </citation>
    <scope>NUCLEOTIDE SEQUENCE [LARGE SCALE GENOMIC DNA]</scope>
    <source>
        <strain evidence="4 5">P15</strain>
    </source>
</reference>
<dbReference type="VEuPathDB" id="GiardiaDB:GLP15_3502"/>
<evidence type="ECO:0000313" key="5">
    <source>
        <dbReference type="Proteomes" id="UP000008974"/>
    </source>
</evidence>
<dbReference type="InterPro" id="IPR008271">
    <property type="entry name" value="Ser/Thr_kinase_AS"/>
</dbReference>
<dbReference type="PROSITE" id="PS50297">
    <property type="entry name" value="ANK_REP_REGION"/>
    <property type="match status" value="4"/>
</dbReference>
<feature type="repeat" description="ANK" evidence="1">
    <location>
        <begin position="543"/>
        <end position="566"/>
    </location>
</feature>
<dbReference type="SMART" id="SM00220">
    <property type="entry name" value="S_TKc"/>
    <property type="match status" value="1"/>
</dbReference>
<organism evidence="4 5">
    <name type="scientific">Giardia intestinalis (strain P15)</name>
    <name type="common">Giardia lamblia</name>
    <dbReference type="NCBI Taxonomy" id="658858"/>
    <lineage>
        <taxon>Eukaryota</taxon>
        <taxon>Metamonada</taxon>
        <taxon>Diplomonadida</taxon>
        <taxon>Hexamitidae</taxon>
        <taxon>Giardiinae</taxon>
        <taxon>Giardia</taxon>
    </lineage>
</organism>
<dbReference type="GO" id="GO:0005524">
    <property type="term" value="F:ATP binding"/>
    <property type="evidence" value="ECO:0007669"/>
    <property type="project" value="InterPro"/>
</dbReference>
<dbReference type="FunFam" id="1.10.510.10:FF:000844">
    <property type="entry name" value="Kinase, NEK"/>
    <property type="match status" value="1"/>
</dbReference>
<dbReference type="PROSITE" id="PS00108">
    <property type="entry name" value="PROTEIN_KINASE_ST"/>
    <property type="match status" value="1"/>
</dbReference>
<dbReference type="CDD" id="cd14014">
    <property type="entry name" value="STKc_PknB_like"/>
    <property type="match status" value="1"/>
</dbReference>
<keyword evidence="1" id="KW-0040">ANK repeat</keyword>
<dbReference type="Gene3D" id="1.25.40.20">
    <property type="entry name" value="Ankyrin repeat-containing domain"/>
    <property type="match status" value="9"/>
</dbReference>
<proteinExistence type="predicted"/>
<feature type="repeat" description="ANK" evidence="1">
    <location>
        <begin position="1064"/>
        <end position="1096"/>
    </location>
</feature>
<keyword evidence="4" id="KW-0808">Transferase</keyword>
<gene>
    <name evidence="4" type="ORF">GLP15_3502</name>
</gene>
<feature type="repeat" description="ANK" evidence="1">
    <location>
        <begin position="1033"/>
        <end position="1065"/>
    </location>
</feature>
<feature type="coiled-coil region" evidence="2">
    <location>
        <begin position="306"/>
        <end position="368"/>
    </location>
</feature>
<evidence type="ECO:0000256" key="1">
    <source>
        <dbReference type="PROSITE-ProRule" id="PRU00023"/>
    </source>
</evidence>
<dbReference type="SMART" id="SM00248">
    <property type="entry name" value="ANK"/>
    <property type="match status" value="21"/>
</dbReference>
<protein>
    <submittedName>
        <fullName evidence="4">NEK, Kinase</fullName>
    </submittedName>
</protein>
<evidence type="ECO:0000313" key="4">
    <source>
        <dbReference type="EMBL" id="EFO60930.1"/>
    </source>
</evidence>
<dbReference type="AlphaFoldDB" id="E1F9D6"/>
<name>E1F9D6_GIAIA</name>
<evidence type="ECO:0000256" key="2">
    <source>
        <dbReference type="SAM" id="Coils"/>
    </source>
</evidence>
<dbReference type="GO" id="GO:0004672">
    <property type="term" value="F:protein kinase activity"/>
    <property type="evidence" value="ECO:0007669"/>
    <property type="project" value="InterPro"/>
</dbReference>
<accession>E1F9D6</accession>
<evidence type="ECO:0000259" key="3">
    <source>
        <dbReference type="PROSITE" id="PS50011"/>
    </source>
</evidence>
<dbReference type="OrthoDB" id="4062651at2759"/>
<dbReference type="InterPro" id="IPR000719">
    <property type="entry name" value="Prot_kinase_dom"/>
</dbReference>
<dbReference type="Gene3D" id="1.10.510.10">
    <property type="entry name" value="Transferase(Phosphotransferase) domain 1"/>
    <property type="match status" value="1"/>
</dbReference>
<dbReference type="SUPFAM" id="SSF48403">
    <property type="entry name" value="Ankyrin repeat"/>
    <property type="match status" value="3"/>
</dbReference>
<dbReference type="PANTHER" id="PTHR24120:SF4">
    <property type="entry name" value="GH07239P"/>
    <property type="match status" value="1"/>
</dbReference>
<dbReference type="PROSITE" id="PS50088">
    <property type="entry name" value="ANK_REPEAT"/>
    <property type="match status" value="5"/>
</dbReference>
<dbReference type="STRING" id="658858.E1F9D6"/>
<dbReference type="Gene3D" id="1.20.5.340">
    <property type="match status" value="1"/>
</dbReference>